<accession>A0A8H7V1U7</accession>
<name>A0A8H7V1U7_9FUNG</name>
<feature type="region of interest" description="Disordered" evidence="1">
    <location>
        <begin position="1"/>
        <end position="58"/>
    </location>
</feature>
<gene>
    <name evidence="2" type="ORF">INT47_007074</name>
</gene>
<dbReference type="AlphaFoldDB" id="A0A8H7V1U7"/>
<protein>
    <submittedName>
        <fullName evidence="2">Uncharacterized protein</fullName>
    </submittedName>
</protein>
<sequence length="126" mass="14984">MSEDNQQPSLQEQFAQMQRQIQQQQETILLMQQQQQQQQQQHEDFSHSNPTRPKFDWNPSANLVHLMHLDQDLFVEAPLFDRERLHQGNEKIQSGNLEEMETSRVVGVPKTRLRRGVRRLQELNAQ</sequence>
<feature type="compositionally biased region" description="Low complexity" evidence="1">
    <location>
        <begin position="11"/>
        <end position="40"/>
    </location>
</feature>
<evidence type="ECO:0000313" key="3">
    <source>
        <dbReference type="Proteomes" id="UP000603453"/>
    </source>
</evidence>
<proteinExistence type="predicted"/>
<evidence type="ECO:0000256" key="1">
    <source>
        <dbReference type="SAM" id="MobiDB-lite"/>
    </source>
</evidence>
<dbReference type="Proteomes" id="UP000603453">
    <property type="component" value="Unassembled WGS sequence"/>
</dbReference>
<evidence type="ECO:0000313" key="2">
    <source>
        <dbReference type="EMBL" id="KAG2204080.1"/>
    </source>
</evidence>
<comment type="caution">
    <text evidence="2">The sequence shown here is derived from an EMBL/GenBank/DDBJ whole genome shotgun (WGS) entry which is preliminary data.</text>
</comment>
<reference evidence="2" key="1">
    <citation type="submission" date="2020-12" db="EMBL/GenBank/DDBJ databases">
        <title>Metabolic potential, ecology and presence of endohyphal bacteria is reflected in genomic diversity of Mucoromycotina.</title>
        <authorList>
            <person name="Muszewska A."/>
            <person name="Okrasinska A."/>
            <person name="Steczkiewicz K."/>
            <person name="Drgas O."/>
            <person name="Orlowska M."/>
            <person name="Perlinska-Lenart U."/>
            <person name="Aleksandrzak-Piekarczyk T."/>
            <person name="Szatraj K."/>
            <person name="Zielenkiewicz U."/>
            <person name="Pilsyk S."/>
            <person name="Malc E."/>
            <person name="Mieczkowski P."/>
            <person name="Kruszewska J.S."/>
            <person name="Biernat P."/>
            <person name="Pawlowska J."/>
        </authorList>
    </citation>
    <scope>NUCLEOTIDE SEQUENCE</scope>
    <source>
        <strain evidence="2">WA0000017839</strain>
    </source>
</reference>
<organism evidence="2 3">
    <name type="scientific">Mucor saturninus</name>
    <dbReference type="NCBI Taxonomy" id="64648"/>
    <lineage>
        <taxon>Eukaryota</taxon>
        <taxon>Fungi</taxon>
        <taxon>Fungi incertae sedis</taxon>
        <taxon>Mucoromycota</taxon>
        <taxon>Mucoromycotina</taxon>
        <taxon>Mucoromycetes</taxon>
        <taxon>Mucorales</taxon>
        <taxon>Mucorineae</taxon>
        <taxon>Mucoraceae</taxon>
        <taxon>Mucor</taxon>
    </lineage>
</organism>
<keyword evidence="3" id="KW-1185">Reference proteome</keyword>
<feature type="compositionally biased region" description="Polar residues" evidence="1">
    <location>
        <begin position="1"/>
        <end position="10"/>
    </location>
</feature>
<dbReference type="EMBL" id="JAEPRD010000047">
    <property type="protein sequence ID" value="KAG2204080.1"/>
    <property type="molecule type" value="Genomic_DNA"/>
</dbReference>